<reference evidence="2 3" key="1">
    <citation type="journal article" date="2012" name="Int. J. Syst. Evol. Microbiol.">
        <title>Flammeovirga pacifica sp. nov., isolated from deep-sea sediment.</title>
        <authorList>
            <person name="Xu H."/>
            <person name="Fu Y."/>
            <person name="Yang N."/>
            <person name="Ding Z."/>
            <person name="Lai Q."/>
            <person name="Zeng R."/>
        </authorList>
    </citation>
    <scope>NUCLEOTIDE SEQUENCE [LARGE SCALE GENOMIC DNA]</scope>
    <source>
        <strain evidence="3">DSM 24597 / LMG 26175 / WPAGA1</strain>
    </source>
</reference>
<name>A0A1S1YSV9_FLAPC</name>
<dbReference type="AlphaFoldDB" id="A0A1S1YSV9"/>
<evidence type="ECO:0000256" key="1">
    <source>
        <dbReference type="SAM" id="Phobius"/>
    </source>
</evidence>
<gene>
    <name evidence="2" type="ORF">NH26_21055</name>
</gene>
<evidence type="ECO:0000313" key="2">
    <source>
        <dbReference type="EMBL" id="OHX64098.1"/>
    </source>
</evidence>
<dbReference type="RefSeq" id="WP_044226272.1">
    <property type="nucleotide sequence ID" value="NZ_JRYR02000002.1"/>
</dbReference>
<sequence length="77" mass="8559">MENKSFSELVFNNYINFYLLSLFTFLLGVLFILVSVQVGFTYSSFVISTIFGAGSLAFLSIGLINSYVDKLIGEEPV</sequence>
<dbReference type="EMBL" id="JRYR02000002">
    <property type="protein sequence ID" value="OHX64098.1"/>
    <property type="molecule type" value="Genomic_DNA"/>
</dbReference>
<keyword evidence="1" id="KW-0472">Membrane</keyword>
<organism evidence="2 3">
    <name type="scientific">Flammeovirga pacifica</name>
    <dbReference type="NCBI Taxonomy" id="915059"/>
    <lineage>
        <taxon>Bacteria</taxon>
        <taxon>Pseudomonadati</taxon>
        <taxon>Bacteroidota</taxon>
        <taxon>Cytophagia</taxon>
        <taxon>Cytophagales</taxon>
        <taxon>Flammeovirgaceae</taxon>
        <taxon>Flammeovirga</taxon>
    </lineage>
</organism>
<keyword evidence="3" id="KW-1185">Reference proteome</keyword>
<accession>A0A1S1YSV9</accession>
<proteinExistence type="predicted"/>
<protein>
    <submittedName>
        <fullName evidence="2">Uncharacterized protein</fullName>
    </submittedName>
</protein>
<feature type="transmembrane region" description="Helical" evidence="1">
    <location>
        <begin position="45"/>
        <end position="68"/>
    </location>
</feature>
<keyword evidence="1" id="KW-1133">Transmembrane helix</keyword>
<keyword evidence="1" id="KW-0812">Transmembrane</keyword>
<feature type="transmembrane region" description="Helical" evidence="1">
    <location>
        <begin position="15"/>
        <end position="33"/>
    </location>
</feature>
<comment type="caution">
    <text evidence="2">The sequence shown here is derived from an EMBL/GenBank/DDBJ whole genome shotgun (WGS) entry which is preliminary data.</text>
</comment>
<dbReference type="Proteomes" id="UP000179797">
    <property type="component" value="Unassembled WGS sequence"/>
</dbReference>
<evidence type="ECO:0000313" key="3">
    <source>
        <dbReference type="Proteomes" id="UP000179797"/>
    </source>
</evidence>